<dbReference type="Pfam" id="PF00884">
    <property type="entry name" value="Sulfatase"/>
    <property type="match status" value="1"/>
</dbReference>
<sequence>MNLKQRLLTLCALALCLAFHWEDPSVLAAETTGKPQVSRPNIVLIYVDDLGYGDISCNGATLVKTPHVDRLAREGLNFSDGHSPSATCTPSRYAMLTGEYAWRKKGTGVLPGDARLIIEPGRRTLASTLQKAGYRTGVVGKWHLGLGDEKLDWNGVIKPGPLEVGFDESFIMAATGDRVPCVYVEQDRVVNLDPHDPIKVQFGKPIDPALPTGKSHPELLTVMKPSHGHDMTIINGVSRIGYMTGGKAALWNDQEMADVFTSKALQFMTDHRARHADQPFFLFFSLHDIHVPRLPHPRFVGSTSMGPRGDVIVEMDWCVGQVIEKLAALGIDDETMVIFTSDNGPVVDDGYKDEAVTKLSHHQPAGCYRGGKYSAYEGGTRVPFIVRWPGRIQPGTSKALMCQIDFMASLGKLVGQPVPPQEAYDSLDVLPALLGESQAGREQLVEHSGVLGLRAGSWKLIEPGKAPPVFQQTNTETGQLPRPRLFHLEDDPGETRDLAENQPEKVKELQALLEKIKGNN</sequence>
<feature type="signal peptide" evidence="3">
    <location>
        <begin position="1"/>
        <end position="28"/>
    </location>
</feature>
<proteinExistence type="inferred from homology"/>
<dbReference type="STRING" id="1841610.A6X21_06385"/>
<dbReference type="InterPro" id="IPR017850">
    <property type="entry name" value="Alkaline_phosphatase_core_sf"/>
</dbReference>
<feature type="chain" id="PRO_5008672909" evidence="3">
    <location>
        <begin position="29"/>
        <end position="520"/>
    </location>
</feature>
<dbReference type="Proteomes" id="UP000094828">
    <property type="component" value="Unassembled WGS sequence"/>
</dbReference>
<evidence type="ECO:0000256" key="3">
    <source>
        <dbReference type="SAM" id="SignalP"/>
    </source>
</evidence>
<accession>A0A1C3E9Q5</accession>
<dbReference type="SUPFAM" id="SSF53649">
    <property type="entry name" value="Alkaline phosphatase-like"/>
    <property type="match status" value="1"/>
</dbReference>
<gene>
    <name evidence="5" type="ORF">A6X21_06385</name>
</gene>
<evidence type="ECO:0000313" key="6">
    <source>
        <dbReference type="Proteomes" id="UP000094828"/>
    </source>
</evidence>
<dbReference type="PROSITE" id="PS00523">
    <property type="entry name" value="SULFATASE_1"/>
    <property type="match status" value="1"/>
</dbReference>
<dbReference type="OrthoDB" id="9783154at2"/>
<protein>
    <submittedName>
        <fullName evidence="5">Arylsulfatase</fullName>
    </submittedName>
</protein>
<dbReference type="EMBL" id="LYDR01000116">
    <property type="protein sequence ID" value="ODA29966.1"/>
    <property type="molecule type" value="Genomic_DNA"/>
</dbReference>
<feature type="domain" description="Sulfatase N-terminal" evidence="4">
    <location>
        <begin position="40"/>
        <end position="415"/>
    </location>
</feature>
<dbReference type="InterPro" id="IPR052701">
    <property type="entry name" value="GAG_Ulvan_Degrading_Sulfatases"/>
</dbReference>
<keyword evidence="6" id="KW-1185">Reference proteome</keyword>
<dbReference type="Gene3D" id="3.30.1120.10">
    <property type="match status" value="1"/>
</dbReference>
<dbReference type="CDD" id="cd16143">
    <property type="entry name" value="ARS_like"/>
    <property type="match status" value="1"/>
</dbReference>
<name>A0A1C3E9Q5_9PLAN</name>
<keyword evidence="2" id="KW-0378">Hydrolase</keyword>
<evidence type="ECO:0000256" key="1">
    <source>
        <dbReference type="ARBA" id="ARBA00008779"/>
    </source>
</evidence>
<comment type="caution">
    <text evidence="5">The sequence shown here is derived from an EMBL/GenBank/DDBJ whole genome shotgun (WGS) entry which is preliminary data.</text>
</comment>
<reference evidence="5 6" key="1">
    <citation type="submission" date="2016-05" db="EMBL/GenBank/DDBJ databases">
        <title>Genomic and physiological characterization of Planctopirus sp. isolated from fresh water lake.</title>
        <authorList>
            <person name="Subhash Y."/>
            <person name="Ramana C."/>
        </authorList>
    </citation>
    <scope>NUCLEOTIDE SEQUENCE [LARGE SCALE GENOMIC DNA]</scope>
    <source>
        <strain evidence="5 6">JC280</strain>
    </source>
</reference>
<dbReference type="InterPro" id="IPR024607">
    <property type="entry name" value="Sulfatase_CS"/>
</dbReference>
<dbReference type="Gene3D" id="3.40.720.10">
    <property type="entry name" value="Alkaline Phosphatase, subunit A"/>
    <property type="match status" value="1"/>
</dbReference>
<dbReference type="RefSeq" id="WP_068848839.1">
    <property type="nucleotide sequence ID" value="NZ_LYDR01000116.1"/>
</dbReference>
<keyword evidence="3" id="KW-0732">Signal</keyword>
<evidence type="ECO:0000259" key="4">
    <source>
        <dbReference type="Pfam" id="PF00884"/>
    </source>
</evidence>
<evidence type="ECO:0000256" key="2">
    <source>
        <dbReference type="ARBA" id="ARBA00022801"/>
    </source>
</evidence>
<dbReference type="AlphaFoldDB" id="A0A1C3E9Q5"/>
<dbReference type="GO" id="GO:0016787">
    <property type="term" value="F:hydrolase activity"/>
    <property type="evidence" value="ECO:0007669"/>
    <property type="project" value="UniProtKB-KW"/>
</dbReference>
<dbReference type="PANTHER" id="PTHR43751:SF6">
    <property type="entry name" value="N-ACETYLGALACTOSAMINE-6-O-SULFATASE"/>
    <property type="match status" value="1"/>
</dbReference>
<comment type="similarity">
    <text evidence="1">Belongs to the sulfatase family.</text>
</comment>
<dbReference type="PROSITE" id="PS00149">
    <property type="entry name" value="SULFATASE_2"/>
    <property type="match status" value="1"/>
</dbReference>
<evidence type="ECO:0000313" key="5">
    <source>
        <dbReference type="EMBL" id="ODA29966.1"/>
    </source>
</evidence>
<organism evidence="5 6">
    <name type="scientific">Planctopirus hydrillae</name>
    <dbReference type="NCBI Taxonomy" id="1841610"/>
    <lineage>
        <taxon>Bacteria</taxon>
        <taxon>Pseudomonadati</taxon>
        <taxon>Planctomycetota</taxon>
        <taxon>Planctomycetia</taxon>
        <taxon>Planctomycetales</taxon>
        <taxon>Planctomycetaceae</taxon>
        <taxon>Planctopirus</taxon>
    </lineage>
</organism>
<dbReference type="InterPro" id="IPR000917">
    <property type="entry name" value="Sulfatase_N"/>
</dbReference>
<dbReference type="PANTHER" id="PTHR43751">
    <property type="entry name" value="SULFATASE"/>
    <property type="match status" value="1"/>
</dbReference>